<evidence type="ECO:0000256" key="3">
    <source>
        <dbReference type="ARBA" id="ARBA00022448"/>
    </source>
</evidence>
<keyword evidence="3 9" id="KW-0813">Transport</keyword>
<evidence type="ECO:0000256" key="8">
    <source>
        <dbReference type="ARBA" id="ARBA00023136"/>
    </source>
</evidence>
<dbReference type="PANTHER" id="PTHR30588">
    <property type="entry name" value="BRANCHED-CHAIN AMINO ACID TRANSPORT SYSTEM 2 CARRIER PROTEIN"/>
    <property type="match status" value="1"/>
</dbReference>
<name>A0ABS0LQ16_9LACT</name>
<keyword evidence="7 9" id="KW-1133">Transmembrane helix</keyword>
<feature type="transmembrane region" description="Helical" evidence="9">
    <location>
        <begin position="186"/>
        <end position="203"/>
    </location>
</feature>
<dbReference type="NCBIfam" id="TIGR00796">
    <property type="entry name" value="livcs"/>
    <property type="match status" value="1"/>
</dbReference>
<feature type="transmembrane region" description="Helical" evidence="9">
    <location>
        <begin position="39"/>
        <end position="65"/>
    </location>
</feature>
<feature type="transmembrane region" description="Helical" evidence="9">
    <location>
        <begin position="274"/>
        <end position="299"/>
    </location>
</feature>
<evidence type="ECO:0000256" key="2">
    <source>
        <dbReference type="ARBA" id="ARBA00008540"/>
    </source>
</evidence>
<evidence type="ECO:0000256" key="1">
    <source>
        <dbReference type="ARBA" id="ARBA00004651"/>
    </source>
</evidence>
<gene>
    <name evidence="10" type="primary">brnQ</name>
    <name evidence="10" type="ORF">HZY91_04580</name>
</gene>
<evidence type="ECO:0000256" key="4">
    <source>
        <dbReference type="ARBA" id="ARBA00022475"/>
    </source>
</evidence>
<sequence length="440" mass="47930">MDIKKQDIIVCGFALFAIFFGAGNLIFPPYLGVISGNQWWLASLAFTLSDPFFPILGVIVTLSLGGKANDLGKRVHPYFASLLSAVAILLIGPFFSVPRTGATTHEIFVQSFFPASPQWITSLFFFGLTAYIAINPNQVIDAIGKYLTPVLLMILAFVCGAALLNPPGPMIDPQVPNLFSFSFKEGYQTMDALGAALMAGIVISDLARRGYTDKNTQIKAGIQVGLLAFGLLAIVYIALTYAGATVSSFFTPEDNHTLILIEMVHKILGPIGKFALGLTVALACLTTSIGLTSICGNFFYSLFNQRISYKILILITVTIEFTISLIGVNAIIHIAVPVLSAIYPIMMVLILFSIFDQKIYYDATYIGAVAGAGTIGILQSINLFGQMLGHHFLQPIADWTYHLPLHQFGFEWLLPAIITSVIFTLIQAHLHSRMKKRSTS</sequence>
<keyword evidence="11" id="KW-1185">Reference proteome</keyword>
<feature type="transmembrane region" description="Helical" evidence="9">
    <location>
        <begin position="311"/>
        <end position="332"/>
    </location>
</feature>
<evidence type="ECO:0000256" key="5">
    <source>
        <dbReference type="ARBA" id="ARBA00022692"/>
    </source>
</evidence>
<dbReference type="RefSeq" id="WP_197115084.1">
    <property type="nucleotide sequence ID" value="NZ_JACBXQ010000002.1"/>
</dbReference>
<feature type="transmembrane region" description="Helical" evidence="9">
    <location>
        <begin position="338"/>
        <end position="356"/>
    </location>
</feature>
<feature type="transmembrane region" description="Helical" evidence="9">
    <location>
        <begin position="77"/>
        <end position="96"/>
    </location>
</feature>
<feature type="transmembrane region" description="Helical" evidence="9">
    <location>
        <begin position="116"/>
        <end position="134"/>
    </location>
</feature>
<protein>
    <recommendedName>
        <fullName evidence="9">Branched-chain amino acid transport system carrier protein</fullName>
    </recommendedName>
</protein>
<evidence type="ECO:0000313" key="11">
    <source>
        <dbReference type="Proteomes" id="UP000721415"/>
    </source>
</evidence>
<reference evidence="10 11" key="1">
    <citation type="submission" date="2020-07" db="EMBL/GenBank/DDBJ databases">
        <title>Facklamia lactis sp. nov., isolated from raw milk.</title>
        <authorList>
            <person name="Doll E.V."/>
            <person name="Huptas C."/>
            <person name="Staib L."/>
            <person name="Wenning M."/>
            <person name="Scherer S."/>
        </authorList>
    </citation>
    <scope>NUCLEOTIDE SEQUENCE [LARGE SCALE GENOMIC DNA]</scope>
    <source>
        <strain evidence="10 11">DSM 111018</strain>
    </source>
</reference>
<dbReference type="PANTHER" id="PTHR30588:SF0">
    <property type="entry name" value="BRANCHED-CHAIN AMINO ACID PERMEASE BRNQ"/>
    <property type="match status" value="1"/>
</dbReference>
<dbReference type="EMBL" id="JACBXQ010000002">
    <property type="protein sequence ID" value="MBG9986168.1"/>
    <property type="molecule type" value="Genomic_DNA"/>
</dbReference>
<feature type="transmembrane region" description="Helical" evidence="9">
    <location>
        <begin position="224"/>
        <end position="244"/>
    </location>
</feature>
<comment type="subcellular location">
    <subcellularLocation>
        <location evidence="1 9">Cell membrane</location>
        <topology evidence="1 9">Multi-pass membrane protein</topology>
    </subcellularLocation>
</comment>
<feature type="transmembrane region" description="Helical" evidence="9">
    <location>
        <begin position="7"/>
        <end position="27"/>
    </location>
</feature>
<evidence type="ECO:0000256" key="7">
    <source>
        <dbReference type="ARBA" id="ARBA00022989"/>
    </source>
</evidence>
<comment type="similarity">
    <text evidence="2 9">Belongs to the branched chain amino acid transporter family.</text>
</comment>
<evidence type="ECO:0000313" key="10">
    <source>
        <dbReference type="EMBL" id="MBG9986168.1"/>
    </source>
</evidence>
<keyword evidence="6 9" id="KW-0029">Amino-acid transport</keyword>
<dbReference type="Proteomes" id="UP000721415">
    <property type="component" value="Unassembled WGS sequence"/>
</dbReference>
<accession>A0ABS0LQ16</accession>
<comment type="function">
    <text evidence="9">Component of the transport system for branched-chain amino acids.</text>
</comment>
<dbReference type="Pfam" id="PF05525">
    <property type="entry name" value="Branch_AA_trans"/>
    <property type="match status" value="1"/>
</dbReference>
<keyword evidence="8 9" id="KW-0472">Membrane</keyword>
<evidence type="ECO:0000256" key="9">
    <source>
        <dbReference type="RuleBase" id="RU362122"/>
    </source>
</evidence>
<organism evidence="10 11">
    <name type="scientific">Facklamia lactis</name>
    <dbReference type="NCBI Taxonomy" id="2749967"/>
    <lineage>
        <taxon>Bacteria</taxon>
        <taxon>Bacillati</taxon>
        <taxon>Bacillota</taxon>
        <taxon>Bacilli</taxon>
        <taxon>Lactobacillales</taxon>
        <taxon>Aerococcaceae</taxon>
        <taxon>Facklamia</taxon>
    </lineage>
</organism>
<proteinExistence type="inferred from homology"/>
<dbReference type="InterPro" id="IPR004685">
    <property type="entry name" value="Brnchd-chn_aa_trnsp_Livcs"/>
</dbReference>
<keyword evidence="4" id="KW-1003">Cell membrane</keyword>
<comment type="caution">
    <text evidence="10">The sequence shown here is derived from an EMBL/GenBank/DDBJ whole genome shotgun (WGS) entry which is preliminary data.</text>
</comment>
<evidence type="ECO:0000256" key="6">
    <source>
        <dbReference type="ARBA" id="ARBA00022970"/>
    </source>
</evidence>
<keyword evidence="5 9" id="KW-0812">Transmembrane</keyword>
<feature type="transmembrane region" description="Helical" evidence="9">
    <location>
        <begin position="146"/>
        <end position="166"/>
    </location>
</feature>
<feature type="transmembrane region" description="Helical" evidence="9">
    <location>
        <begin position="363"/>
        <end position="385"/>
    </location>
</feature>
<dbReference type="Gene3D" id="1.10.4160.10">
    <property type="entry name" value="Hydantoin permease"/>
    <property type="match status" value="1"/>
</dbReference>
<feature type="transmembrane region" description="Helical" evidence="9">
    <location>
        <begin position="412"/>
        <end position="430"/>
    </location>
</feature>